<evidence type="ECO:0000313" key="2">
    <source>
        <dbReference type="EMBL" id="SDE79265.1"/>
    </source>
</evidence>
<sequence length="141" mass="15286">MGNTPTQQPYEGDAPGADESGAGGSVREAMVGFVRSTLESVRRRISVFPSLNLASAFAVDDTEVADSRRLRPAPRDEETGPDDTQPALPDRSLPLVQPARDTGQENPPDLEATEDDGQLSIYYPDRADARITSDTWEDVEP</sequence>
<feature type="region of interest" description="Disordered" evidence="1">
    <location>
        <begin position="62"/>
        <end position="141"/>
    </location>
</feature>
<reference evidence="3" key="1">
    <citation type="submission" date="2016-10" db="EMBL/GenBank/DDBJ databases">
        <authorList>
            <person name="Varghese N."/>
            <person name="Submissions S."/>
        </authorList>
    </citation>
    <scope>NUCLEOTIDE SEQUENCE [LARGE SCALE GENOMIC DNA]</scope>
    <source>
        <strain evidence="3">IBRC-M 10760</strain>
    </source>
</reference>
<organism evidence="2 3">
    <name type="scientific">Halorientalis regularis</name>
    <dbReference type="NCBI Taxonomy" id="660518"/>
    <lineage>
        <taxon>Archaea</taxon>
        <taxon>Methanobacteriati</taxon>
        <taxon>Methanobacteriota</taxon>
        <taxon>Stenosarchaea group</taxon>
        <taxon>Halobacteria</taxon>
        <taxon>Halobacteriales</taxon>
        <taxon>Haloarculaceae</taxon>
        <taxon>Halorientalis</taxon>
    </lineage>
</organism>
<protein>
    <submittedName>
        <fullName evidence="2">Uncharacterized protein</fullName>
    </submittedName>
</protein>
<feature type="compositionally biased region" description="Basic and acidic residues" evidence="1">
    <location>
        <begin position="65"/>
        <end position="78"/>
    </location>
</feature>
<evidence type="ECO:0000313" key="3">
    <source>
        <dbReference type="Proteomes" id="UP000199076"/>
    </source>
</evidence>
<dbReference type="STRING" id="660518.SAMN05216218_101345"/>
<gene>
    <name evidence="2" type="ORF">SAMN05216218_101345</name>
</gene>
<feature type="region of interest" description="Disordered" evidence="1">
    <location>
        <begin position="1"/>
        <end position="24"/>
    </location>
</feature>
<dbReference type="OrthoDB" id="239959at2157"/>
<dbReference type="Proteomes" id="UP000199076">
    <property type="component" value="Unassembled WGS sequence"/>
</dbReference>
<evidence type="ECO:0000256" key="1">
    <source>
        <dbReference type="SAM" id="MobiDB-lite"/>
    </source>
</evidence>
<proteinExistence type="predicted"/>
<name>A0A1G7FU65_9EURY</name>
<dbReference type="AlphaFoldDB" id="A0A1G7FU65"/>
<dbReference type="EMBL" id="FNBK01000001">
    <property type="protein sequence ID" value="SDE79265.1"/>
    <property type="molecule type" value="Genomic_DNA"/>
</dbReference>
<accession>A0A1G7FU65</accession>
<keyword evidence="3" id="KW-1185">Reference proteome</keyword>
<dbReference type="RefSeq" id="WP_092687116.1">
    <property type="nucleotide sequence ID" value="NZ_FNBK01000001.1"/>
</dbReference>